<sequence>MMIGNRHQFLLVQRSLQRMLIAAERGVLVYGKSDDVYEMRIQPAILELRLQRTVQYPDGAYKIRLYFSEPVSQPSILVAARLRAKPANEAGLRRQNDHVKDSYLRIKEFLGLE</sequence>
<accession>A0A1B7M0K7</accession>
<protein>
    <submittedName>
        <fullName evidence="1">Uncharacterized protein</fullName>
    </submittedName>
</protein>
<organism evidence="1 2">
    <name type="scientific">Enteractinococcus helveticum</name>
    <dbReference type="NCBI Taxonomy" id="1837282"/>
    <lineage>
        <taxon>Bacteria</taxon>
        <taxon>Bacillati</taxon>
        <taxon>Actinomycetota</taxon>
        <taxon>Actinomycetes</taxon>
        <taxon>Micrococcales</taxon>
        <taxon>Micrococcaceae</taxon>
    </lineage>
</organism>
<dbReference type="Proteomes" id="UP000078292">
    <property type="component" value="Unassembled WGS sequence"/>
</dbReference>
<name>A0A1B7M0K7_9MICC</name>
<gene>
    <name evidence="1" type="ORF">A6F49_07840</name>
</gene>
<evidence type="ECO:0000313" key="2">
    <source>
        <dbReference type="Proteomes" id="UP000078292"/>
    </source>
</evidence>
<comment type="caution">
    <text evidence="1">The sequence shown here is derived from an EMBL/GenBank/DDBJ whole genome shotgun (WGS) entry which is preliminary data.</text>
</comment>
<keyword evidence="2" id="KW-1185">Reference proteome</keyword>
<reference evidence="1 2" key="1">
    <citation type="submission" date="2016-04" db="EMBL/GenBank/DDBJ databases">
        <title>First whole genome shotgun sequence of the bacterium Enteractinococcus sp. strain UASWS1574.</title>
        <authorList>
            <person name="Crovadore J."/>
            <person name="Chablais R."/>
            <person name="Lefort F."/>
        </authorList>
    </citation>
    <scope>NUCLEOTIDE SEQUENCE [LARGE SCALE GENOMIC DNA]</scope>
    <source>
        <strain evidence="1 2">UASWS1574</strain>
    </source>
</reference>
<dbReference type="AlphaFoldDB" id="A0A1B7M0K7"/>
<proteinExistence type="predicted"/>
<evidence type="ECO:0000313" key="1">
    <source>
        <dbReference type="EMBL" id="OAV61797.1"/>
    </source>
</evidence>
<dbReference type="EMBL" id="LXEY01000015">
    <property type="protein sequence ID" value="OAV61797.1"/>
    <property type="molecule type" value="Genomic_DNA"/>
</dbReference>